<dbReference type="PANTHER" id="PTHR34512">
    <property type="entry name" value="CELL SURFACE PROTEIN"/>
    <property type="match status" value="1"/>
</dbReference>
<feature type="region of interest" description="Disordered" evidence="1">
    <location>
        <begin position="24"/>
        <end position="46"/>
    </location>
</feature>
<dbReference type="eggNOG" id="COG1520">
    <property type="taxonomic scope" value="Bacteria"/>
</dbReference>
<gene>
    <name evidence="3" type="ordered locus">Plabr_3887</name>
</gene>
<dbReference type="InterPro" id="IPR002372">
    <property type="entry name" value="PQQ_rpt_dom"/>
</dbReference>
<dbReference type="KEGG" id="pbs:Plabr_3887"/>
<proteinExistence type="predicted"/>
<accession>F0STJ6</accession>
<dbReference type="InterPro" id="IPR015943">
    <property type="entry name" value="WD40/YVTN_repeat-like_dom_sf"/>
</dbReference>
<feature type="domain" description="Pyrrolo-quinoline quinone repeat" evidence="2">
    <location>
        <begin position="82"/>
        <end position="370"/>
    </location>
</feature>
<evidence type="ECO:0000313" key="4">
    <source>
        <dbReference type="Proteomes" id="UP000006860"/>
    </source>
</evidence>
<dbReference type="RefSeq" id="WP_013630182.1">
    <property type="nucleotide sequence ID" value="NC_015174.1"/>
</dbReference>
<dbReference type="PANTHER" id="PTHR34512:SF30">
    <property type="entry name" value="OUTER MEMBRANE PROTEIN ASSEMBLY FACTOR BAMB"/>
    <property type="match status" value="1"/>
</dbReference>
<sequence length="448" mass="48388">MKTAILTTMALTIGLQVAVGADWPQWQGPDRDATSQEEGLLQKWPADGPPLAWRVSGLGGGDSAPAVADGKIYGMSHRDGQEIVWALSEENGEELWAVSIGEATAQKMRQSQEGPGGTPTVDGDFLYVVGMGGTVARLRAKDGSIEWTRSLTEDFGGMLPTWSYRESPLIDGNKLICTPGSNDAVIVALNKQNGQTIWQTPKPEKPAEPEAEAETPKEDNNSERGRNRRGGNRQKSGAAYSSPIVITVEGVRQYVQFTSEAVLGVAAEDGQVLWAYAAPANHIGINCSTPVYKDGLVFAASAYGNGGGAVKLSKQSDGSFIADEVYFTNRMQNHHGGVIVLDETLYGANGGNEGGFLACLDFQTGELLWRDREAPKGALLLADGRLYLRSEEGEMVLIEPSRDELKVRGRFQQPDRSSSPAWAHPIIANGRLYIRDQGELFCYNVKAE</sequence>
<dbReference type="InterPro" id="IPR011047">
    <property type="entry name" value="Quinoprotein_ADH-like_sf"/>
</dbReference>
<feature type="region of interest" description="Disordered" evidence="1">
    <location>
        <begin position="196"/>
        <end position="237"/>
    </location>
</feature>
<keyword evidence="4" id="KW-1185">Reference proteome</keyword>
<organism evidence="3 4">
    <name type="scientific">Rubinisphaera brasiliensis (strain ATCC 49424 / DSM 5305 / JCM 21570 / IAM 15109 / NBRC 103401 / IFAM 1448)</name>
    <name type="common">Planctomyces brasiliensis</name>
    <dbReference type="NCBI Taxonomy" id="756272"/>
    <lineage>
        <taxon>Bacteria</taxon>
        <taxon>Pseudomonadati</taxon>
        <taxon>Planctomycetota</taxon>
        <taxon>Planctomycetia</taxon>
        <taxon>Planctomycetales</taxon>
        <taxon>Planctomycetaceae</taxon>
        <taxon>Rubinisphaera</taxon>
    </lineage>
</organism>
<evidence type="ECO:0000256" key="1">
    <source>
        <dbReference type="SAM" id="MobiDB-lite"/>
    </source>
</evidence>
<feature type="compositionally biased region" description="Basic and acidic residues" evidence="1">
    <location>
        <begin position="202"/>
        <end position="225"/>
    </location>
</feature>
<dbReference type="Proteomes" id="UP000006860">
    <property type="component" value="Chromosome"/>
</dbReference>
<reference evidence="4" key="1">
    <citation type="submission" date="2011-02" db="EMBL/GenBank/DDBJ databases">
        <title>The complete genome of Planctomyces brasiliensis DSM 5305.</title>
        <authorList>
            <person name="Lucas S."/>
            <person name="Copeland A."/>
            <person name="Lapidus A."/>
            <person name="Bruce D."/>
            <person name="Goodwin L."/>
            <person name="Pitluck S."/>
            <person name="Kyrpides N."/>
            <person name="Mavromatis K."/>
            <person name="Pagani I."/>
            <person name="Ivanova N."/>
            <person name="Ovchinnikova G."/>
            <person name="Lu M."/>
            <person name="Detter J.C."/>
            <person name="Han C."/>
            <person name="Land M."/>
            <person name="Hauser L."/>
            <person name="Markowitz V."/>
            <person name="Cheng J.-F."/>
            <person name="Hugenholtz P."/>
            <person name="Woyke T."/>
            <person name="Wu D."/>
            <person name="Tindall B."/>
            <person name="Pomrenke H.G."/>
            <person name="Brambilla E."/>
            <person name="Klenk H.-P."/>
            <person name="Eisen J.A."/>
        </authorList>
    </citation>
    <scope>NUCLEOTIDE SEQUENCE [LARGE SCALE GENOMIC DNA]</scope>
    <source>
        <strain evidence="4">ATCC 49424 / DSM 5305 / JCM 21570 / NBRC 103401 / IFAM 1448</strain>
    </source>
</reference>
<dbReference type="HOGENOM" id="CLU_027480_2_2_0"/>
<name>F0STJ6_RUBBR</name>
<protein>
    <recommendedName>
        <fullName evidence="2">Pyrrolo-quinoline quinone repeat domain-containing protein</fullName>
    </recommendedName>
</protein>
<dbReference type="AlphaFoldDB" id="F0STJ6"/>
<evidence type="ECO:0000313" key="3">
    <source>
        <dbReference type="EMBL" id="ADY61465.1"/>
    </source>
</evidence>
<dbReference type="Pfam" id="PF13360">
    <property type="entry name" value="PQQ_2"/>
    <property type="match status" value="1"/>
</dbReference>
<dbReference type="EMBL" id="CP002546">
    <property type="protein sequence ID" value="ADY61465.1"/>
    <property type="molecule type" value="Genomic_DNA"/>
</dbReference>
<dbReference type="OrthoDB" id="229752at2"/>
<dbReference type="STRING" id="756272.Plabr_3887"/>
<evidence type="ECO:0000259" key="2">
    <source>
        <dbReference type="Pfam" id="PF13360"/>
    </source>
</evidence>
<dbReference type="SUPFAM" id="SSF50998">
    <property type="entry name" value="Quinoprotein alcohol dehydrogenase-like"/>
    <property type="match status" value="1"/>
</dbReference>
<dbReference type="Gene3D" id="2.130.10.10">
    <property type="entry name" value="YVTN repeat-like/Quinoprotein amine dehydrogenase"/>
    <property type="match status" value="1"/>
</dbReference>